<dbReference type="OrthoDB" id="1002559at2759"/>
<reference evidence="1 2" key="1">
    <citation type="journal article" date="2021" name="Plant Biotechnol. J.">
        <title>Multi-omics assisted identification of the key and species-specific regulatory components of drought-tolerant mechanisms in Gossypium stocksii.</title>
        <authorList>
            <person name="Yu D."/>
            <person name="Ke L."/>
            <person name="Zhang D."/>
            <person name="Wu Y."/>
            <person name="Sun Y."/>
            <person name="Mei J."/>
            <person name="Sun J."/>
            <person name="Sun Y."/>
        </authorList>
    </citation>
    <scope>NUCLEOTIDE SEQUENCE [LARGE SCALE GENOMIC DNA]</scope>
    <source>
        <strain evidence="2">cv. E1</strain>
        <tissue evidence="1">Leaf</tissue>
    </source>
</reference>
<proteinExistence type="predicted"/>
<name>A0A9D3VAW7_9ROSI</name>
<dbReference type="AlphaFoldDB" id="A0A9D3VAW7"/>
<gene>
    <name evidence="1" type="ORF">J1N35_027768</name>
</gene>
<organism evidence="1 2">
    <name type="scientific">Gossypium stocksii</name>
    <dbReference type="NCBI Taxonomy" id="47602"/>
    <lineage>
        <taxon>Eukaryota</taxon>
        <taxon>Viridiplantae</taxon>
        <taxon>Streptophyta</taxon>
        <taxon>Embryophyta</taxon>
        <taxon>Tracheophyta</taxon>
        <taxon>Spermatophyta</taxon>
        <taxon>Magnoliopsida</taxon>
        <taxon>eudicotyledons</taxon>
        <taxon>Gunneridae</taxon>
        <taxon>Pentapetalae</taxon>
        <taxon>rosids</taxon>
        <taxon>malvids</taxon>
        <taxon>Malvales</taxon>
        <taxon>Malvaceae</taxon>
        <taxon>Malvoideae</taxon>
        <taxon>Gossypium</taxon>
    </lineage>
</organism>
<dbReference type="InterPro" id="IPR036691">
    <property type="entry name" value="Endo/exonu/phosph_ase_sf"/>
</dbReference>
<evidence type="ECO:0000313" key="2">
    <source>
        <dbReference type="Proteomes" id="UP000828251"/>
    </source>
</evidence>
<evidence type="ECO:0008006" key="3">
    <source>
        <dbReference type="Google" id="ProtNLM"/>
    </source>
</evidence>
<keyword evidence="2" id="KW-1185">Reference proteome</keyword>
<dbReference type="SUPFAM" id="SSF56219">
    <property type="entry name" value="DNase I-like"/>
    <property type="match status" value="1"/>
</dbReference>
<dbReference type="PANTHER" id="PTHR33710">
    <property type="entry name" value="BNAC02G09200D PROTEIN"/>
    <property type="match status" value="1"/>
</dbReference>
<dbReference type="Proteomes" id="UP000828251">
    <property type="component" value="Unassembled WGS sequence"/>
</dbReference>
<comment type="caution">
    <text evidence="1">The sequence shown here is derived from an EMBL/GenBank/DDBJ whole genome shotgun (WGS) entry which is preliminary data.</text>
</comment>
<dbReference type="EMBL" id="JAIQCV010000008">
    <property type="protein sequence ID" value="KAH1075440.1"/>
    <property type="molecule type" value="Genomic_DNA"/>
</dbReference>
<accession>A0A9D3VAW7</accession>
<evidence type="ECO:0000313" key="1">
    <source>
        <dbReference type="EMBL" id="KAH1075440.1"/>
    </source>
</evidence>
<protein>
    <recommendedName>
        <fullName evidence="3">Endonuclease/exonuclease/phosphatase domain-containing protein</fullName>
    </recommendedName>
</protein>
<dbReference type="PANTHER" id="PTHR33710:SF77">
    <property type="entry name" value="DNASE I-LIKE SUPERFAMILY PROTEIN"/>
    <property type="match status" value="1"/>
</dbReference>
<sequence>MAHGGSSRNNGKLGKEIEPAFGPWMLVEHKSRWKLGDSRESDGKIEGKGRLGSKFDALTNKGEMVGGEREMAKEDSGGLNSHAMEFDLITLDSKDKGFFKPLPNSHIRSNGSLVGPHTKTNPISLYLQDCSTEAYQPISCASLKLRVVAESMQEVAKFISFALSNKAETGVIVDSDPSGLNDLADLHDLGFRGPPFTWHKGNMFERLDRALGNKAWINYFPISLITYLPKIKSDHRPLLLNLNPVFALPRGILFQFSASWVEHPDFFNFMKDQWEFQGNMETSLNKITENLKDWNKNIYGHITYRKRNLIHKLSTTQKQIDLLGANHLALIEIEIRHELENVLHYEELLWRQKARCNWLHLGDRNTKFFHARTLQQRRKIVFLLSATFLVIWLFDPKAIEVEAFNFFQKLYGEDPRPMRSVPTNGFPQIYSIDIDFLGRVATD</sequence>